<accession>A0ACB7ZZY2</accession>
<name>A0ACB7ZZY2_9AGAM</name>
<organism evidence="1 2">
    <name type="scientific">Hygrophoropsis aurantiaca</name>
    <dbReference type="NCBI Taxonomy" id="72124"/>
    <lineage>
        <taxon>Eukaryota</taxon>
        <taxon>Fungi</taxon>
        <taxon>Dikarya</taxon>
        <taxon>Basidiomycota</taxon>
        <taxon>Agaricomycotina</taxon>
        <taxon>Agaricomycetes</taxon>
        <taxon>Agaricomycetidae</taxon>
        <taxon>Boletales</taxon>
        <taxon>Coniophorineae</taxon>
        <taxon>Hygrophoropsidaceae</taxon>
        <taxon>Hygrophoropsis</taxon>
    </lineage>
</organism>
<keyword evidence="2" id="KW-1185">Reference proteome</keyword>
<gene>
    <name evidence="1" type="ORF">BJ138DRAFT_1183191</name>
</gene>
<evidence type="ECO:0000313" key="1">
    <source>
        <dbReference type="EMBL" id="KAH7906304.1"/>
    </source>
</evidence>
<dbReference type="Proteomes" id="UP000790377">
    <property type="component" value="Unassembled WGS sequence"/>
</dbReference>
<dbReference type="EMBL" id="MU268039">
    <property type="protein sequence ID" value="KAH7906304.1"/>
    <property type="molecule type" value="Genomic_DNA"/>
</dbReference>
<protein>
    <submittedName>
        <fullName evidence="1">Uncharacterized protein</fullName>
    </submittedName>
</protein>
<evidence type="ECO:0000313" key="2">
    <source>
        <dbReference type="Proteomes" id="UP000790377"/>
    </source>
</evidence>
<proteinExistence type="predicted"/>
<comment type="caution">
    <text evidence="1">The sequence shown here is derived from an EMBL/GenBank/DDBJ whole genome shotgun (WGS) entry which is preliminary data.</text>
</comment>
<sequence>MSAKHSHAYSPVAQDVAQSTTQSQTRSGQLDSSWTWTALHSRWTAAKSRTLTFCDANAGMLLIMSAQLFFAFMNLSVKILNSLDEPVPTLEPSASFDTPTLFLAYVYTRITVGFDSDDLSRPTRTPSPQFRMGTVLLHYGHSHILELLI</sequence>
<reference evidence="1" key="1">
    <citation type="journal article" date="2021" name="New Phytol.">
        <title>Evolutionary innovations through gain and loss of genes in the ectomycorrhizal Boletales.</title>
        <authorList>
            <person name="Wu G."/>
            <person name="Miyauchi S."/>
            <person name="Morin E."/>
            <person name="Kuo A."/>
            <person name="Drula E."/>
            <person name="Varga T."/>
            <person name="Kohler A."/>
            <person name="Feng B."/>
            <person name="Cao Y."/>
            <person name="Lipzen A."/>
            <person name="Daum C."/>
            <person name="Hundley H."/>
            <person name="Pangilinan J."/>
            <person name="Johnson J."/>
            <person name="Barry K."/>
            <person name="LaButti K."/>
            <person name="Ng V."/>
            <person name="Ahrendt S."/>
            <person name="Min B."/>
            <person name="Choi I.G."/>
            <person name="Park H."/>
            <person name="Plett J.M."/>
            <person name="Magnuson J."/>
            <person name="Spatafora J.W."/>
            <person name="Nagy L.G."/>
            <person name="Henrissat B."/>
            <person name="Grigoriev I.V."/>
            <person name="Yang Z.L."/>
            <person name="Xu J."/>
            <person name="Martin F.M."/>
        </authorList>
    </citation>
    <scope>NUCLEOTIDE SEQUENCE</scope>
    <source>
        <strain evidence="1">ATCC 28755</strain>
    </source>
</reference>